<protein>
    <submittedName>
        <fullName evidence="18 19">Toll-like receptor 13</fullName>
    </submittedName>
</protein>
<dbReference type="FunFam" id="3.80.10.10:FF:001164">
    <property type="entry name" value="GH01279p"/>
    <property type="match status" value="1"/>
</dbReference>
<dbReference type="PROSITE" id="PS50104">
    <property type="entry name" value="TIR"/>
    <property type="match status" value="1"/>
</dbReference>
<dbReference type="SMART" id="SM00082">
    <property type="entry name" value="LRRCT"/>
    <property type="match status" value="1"/>
</dbReference>
<reference evidence="18 19" key="1">
    <citation type="submission" date="2025-04" db="UniProtKB">
        <authorList>
            <consortium name="RefSeq"/>
        </authorList>
    </citation>
    <scope>IDENTIFICATION</scope>
    <source>
        <tissue evidence="18 19">Brain</tissue>
    </source>
</reference>
<dbReference type="Proteomes" id="UP000694890">
    <property type="component" value="Linkage group LG3"/>
</dbReference>
<dbReference type="SUPFAM" id="SSF52200">
    <property type="entry name" value="Toll/Interleukin receptor TIR domain"/>
    <property type="match status" value="1"/>
</dbReference>
<evidence type="ECO:0000256" key="6">
    <source>
        <dbReference type="ARBA" id="ARBA00022729"/>
    </source>
</evidence>
<dbReference type="GO" id="GO:0045087">
    <property type="term" value="P:innate immune response"/>
    <property type="evidence" value="ECO:0007669"/>
    <property type="project" value="UniProtKB-KW"/>
</dbReference>
<keyword evidence="11" id="KW-0675">Receptor</keyword>
<dbReference type="Gene3D" id="3.40.50.10140">
    <property type="entry name" value="Toll/interleukin-1 receptor homology (TIR) domain"/>
    <property type="match status" value="1"/>
</dbReference>
<dbReference type="Pfam" id="PF13855">
    <property type="entry name" value="LRR_8"/>
    <property type="match status" value="5"/>
</dbReference>
<dbReference type="InterPro" id="IPR032675">
    <property type="entry name" value="LRR_dom_sf"/>
</dbReference>
<evidence type="ECO:0000256" key="3">
    <source>
        <dbReference type="ARBA" id="ARBA00022588"/>
    </source>
</evidence>
<evidence type="ECO:0000256" key="2">
    <source>
        <dbReference type="ARBA" id="ARBA00009634"/>
    </source>
</evidence>
<name>A0AAJ8B4Y0_LATCA</name>
<feature type="transmembrane region" description="Helical" evidence="14">
    <location>
        <begin position="87"/>
        <end position="114"/>
    </location>
</feature>
<comment type="similarity">
    <text evidence="2">Belongs to the Toll-like receptor family.</text>
</comment>
<dbReference type="GO" id="GO:0005886">
    <property type="term" value="C:plasma membrane"/>
    <property type="evidence" value="ECO:0007669"/>
    <property type="project" value="TreeGrafter"/>
</dbReference>
<dbReference type="GeneID" id="108892776"/>
<evidence type="ECO:0000313" key="18">
    <source>
        <dbReference type="RefSeq" id="XP_018546010.2"/>
    </source>
</evidence>
<dbReference type="PROSITE" id="PS51450">
    <property type="entry name" value="LRR"/>
    <property type="match status" value="3"/>
</dbReference>
<evidence type="ECO:0000256" key="15">
    <source>
        <dbReference type="SAM" id="SignalP"/>
    </source>
</evidence>
<evidence type="ECO:0000256" key="1">
    <source>
        <dbReference type="ARBA" id="ARBA00004479"/>
    </source>
</evidence>
<dbReference type="FunFam" id="3.80.10.10:FF:000770">
    <property type="entry name" value="Uncharacterized protein"/>
    <property type="match status" value="1"/>
</dbReference>
<keyword evidence="5 14" id="KW-0812">Transmembrane</keyword>
<dbReference type="InterPro" id="IPR001611">
    <property type="entry name" value="Leu-rich_rpt"/>
</dbReference>
<dbReference type="GO" id="GO:0038023">
    <property type="term" value="F:signaling receptor activity"/>
    <property type="evidence" value="ECO:0007669"/>
    <property type="project" value="TreeGrafter"/>
</dbReference>
<evidence type="ECO:0000256" key="9">
    <source>
        <dbReference type="ARBA" id="ARBA00022989"/>
    </source>
</evidence>
<keyword evidence="6 15" id="KW-0732">Signal</keyword>
<evidence type="ECO:0000256" key="7">
    <source>
        <dbReference type="ARBA" id="ARBA00022737"/>
    </source>
</evidence>
<evidence type="ECO:0000313" key="19">
    <source>
        <dbReference type="RefSeq" id="XP_050925339.1"/>
    </source>
</evidence>
<comment type="subcellular location">
    <subcellularLocation>
        <location evidence="1">Membrane</location>
        <topology evidence="1">Single-pass type I membrane protein</topology>
    </subcellularLocation>
</comment>
<keyword evidence="9 14" id="KW-1133">Transmembrane helix</keyword>
<dbReference type="Gene3D" id="3.80.10.10">
    <property type="entry name" value="Ribonuclease Inhibitor"/>
    <property type="match status" value="3"/>
</dbReference>
<feature type="signal peptide" evidence="15">
    <location>
        <begin position="1"/>
        <end position="22"/>
    </location>
</feature>
<keyword evidence="8" id="KW-0391">Immunity</keyword>
<proteinExistence type="inferred from homology"/>
<dbReference type="RefSeq" id="XP_018546010.2">
    <property type="nucleotide sequence ID" value="XM_018690494.2"/>
</dbReference>
<keyword evidence="3" id="KW-0399">Innate immunity</keyword>
<evidence type="ECO:0000313" key="21">
    <source>
        <dbReference type="RefSeq" id="XP_050925343.1"/>
    </source>
</evidence>
<evidence type="ECO:0000256" key="14">
    <source>
        <dbReference type="SAM" id="Phobius"/>
    </source>
</evidence>
<dbReference type="RefSeq" id="XP_050925340.1">
    <property type="nucleotide sequence ID" value="XM_051069383.1"/>
</dbReference>
<dbReference type="SUPFAM" id="SSF52047">
    <property type="entry name" value="RNI-like"/>
    <property type="match status" value="1"/>
</dbReference>
<evidence type="ECO:0000256" key="4">
    <source>
        <dbReference type="ARBA" id="ARBA00022614"/>
    </source>
</evidence>
<evidence type="ECO:0000256" key="5">
    <source>
        <dbReference type="ARBA" id="ARBA00022692"/>
    </source>
</evidence>
<dbReference type="GO" id="GO:0006954">
    <property type="term" value="P:inflammatory response"/>
    <property type="evidence" value="ECO:0007669"/>
    <property type="project" value="UniProtKB-KW"/>
</dbReference>
<dbReference type="AlphaFoldDB" id="A0AAJ8B4Y0"/>
<keyword evidence="7" id="KW-0677">Repeat</keyword>
<evidence type="ECO:0000313" key="17">
    <source>
        <dbReference type="Proteomes" id="UP000694890"/>
    </source>
</evidence>
<keyword evidence="10 14" id="KW-0472">Membrane</keyword>
<feature type="domain" description="TIR" evidence="16">
    <location>
        <begin position="885"/>
        <end position="1026"/>
    </location>
</feature>
<dbReference type="InterPro" id="IPR000483">
    <property type="entry name" value="Cys-rich_flank_reg_C"/>
</dbReference>
<dbReference type="FunFam" id="3.40.50.10140:FF:000001">
    <property type="entry name" value="Toll-like receptor 2"/>
    <property type="match status" value="1"/>
</dbReference>
<dbReference type="Pfam" id="PF01582">
    <property type="entry name" value="TIR"/>
    <property type="match status" value="1"/>
</dbReference>
<organism evidence="17 21">
    <name type="scientific">Lates calcarifer</name>
    <name type="common">Barramundi</name>
    <name type="synonym">Holocentrus calcarifer</name>
    <dbReference type="NCBI Taxonomy" id="8187"/>
    <lineage>
        <taxon>Eukaryota</taxon>
        <taxon>Metazoa</taxon>
        <taxon>Chordata</taxon>
        <taxon>Craniata</taxon>
        <taxon>Vertebrata</taxon>
        <taxon>Euteleostomi</taxon>
        <taxon>Actinopterygii</taxon>
        <taxon>Neopterygii</taxon>
        <taxon>Teleostei</taxon>
        <taxon>Neoteleostei</taxon>
        <taxon>Acanthomorphata</taxon>
        <taxon>Carangaria</taxon>
        <taxon>Carangaria incertae sedis</taxon>
        <taxon>Centropomidae</taxon>
        <taxon>Lates</taxon>
    </lineage>
</organism>
<keyword evidence="4" id="KW-0433">Leucine-rich repeat</keyword>
<keyword evidence="12" id="KW-0325">Glycoprotein</keyword>
<gene>
    <name evidence="18 19 20 21" type="primary">LOC108892776</name>
</gene>
<evidence type="ECO:0000313" key="20">
    <source>
        <dbReference type="RefSeq" id="XP_050925340.1"/>
    </source>
</evidence>
<evidence type="ECO:0000256" key="11">
    <source>
        <dbReference type="ARBA" id="ARBA00023170"/>
    </source>
</evidence>
<dbReference type="SMART" id="SM00369">
    <property type="entry name" value="LRR_TYP"/>
    <property type="match status" value="15"/>
</dbReference>
<dbReference type="SUPFAM" id="SSF52058">
    <property type="entry name" value="L domain-like"/>
    <property type="match status" value="2"/>
</dbReference>
<feature type="chain" id="PRO_5044709806" evidence="15">
    <location>
        <begin position="23"/>
        <end position="1045"/>
    </location>
</feature>
<dbReference type="KEGG" id="lcf:108892776"/>
<dbReference type="PANTHER" id="PTHR24365:SF522">
    <property type="entry name" value="LOW QUALITY PROTEIN: TOLL-LIKE RECEPTOR 13-RELATED"/>
    <property type="match status" value="1"/>
</dbReference>
<accession>A0AAJ8B4Y0</accession>
<dbReference type="InterPro" id="IPR035897">
    <property type="entry name" value="Toll_tir_struct_dom_sf"/>
</dbReference>
<dbReference type="InterPro" id="IPR003591">
    <property type="entry name" value="Leu-rich_rpt_typical-subtyp"/>
</dbReference>
<dbReference type="SMART" id="SM00365">
    <property type="entry name" value="LRR_SD22"/>
    <property type="match status" value="6"/>
</dbReference>
<evidence type="ECO:0000256" key="13">
    <source>
        <dbReference type="ARBA" id="ARBA00023198"/>
    </source>
</evidence>
<dbReference type="RefSeq" id="XP_050925339.1">
    <property type="nucleotide sequence ID" value="XM_051069382.1"/>
</dbReference>
<dbReference type="InterPro" id="IPR000157">
    <property type="entry name" value="TIR_dom"/>
</dbReference>
<evidence type="ECO:0000259" key="16">
    <source>
        <dbReference type="PROSITE" id="PS50104"/>
    </source>
</evidence>
<evidence type="ECO:0000256" key="8">
    <source>
        <dbReference type="ARBA" id="ARBA00022859"/>
    </source>
</evidence>
<dbReference type="PANTHER" id="PTHR24365">
    <property type="entry name" value="TOLL-LIKE RECEPTOR"/>
    <property type="match status" value="1"/>
</dbReference>
<dbReference type="SMART" id="SM00255">
    <property type="entry name" value="TIR"/>
    <property type="match status" value="1"/>
</dbReference>
<evidence type="ECO:0000256" key="10">
    <source>
        <dbReference type="ARBA" id="ARBA00023136"/>
    </source>
</evidence>
<dbReference type="RefSeq" id="XP_050925343.1">
    <property type="nucleotide sequence ID" value="XM_051069386.1"/>
</dbReference>
<evidence type="ECO:0000256" key="12">
    <source>
        <dbReference type="ARBA" id="ARBA00023180"/>
    </source>
</evidence>
<keyword evidence="13" id="KW-0395">Inflammatory response</keyword>
<dbReference type="GO" id="GO:0007165">
    <property type="term" value="P:signal transduction"/>
    <property type="evidence" value="ECO:0007669"/>
    <property type="project" value="InterPro"/>
</dbReference>
<sequence>MFNIQVLLLSLLLLKLFRRYHSTTMYFECTAGSCISDDTWSEQEMIRAEAEEEVSVRGDCSQFSSACSVMSLAARQINCVNSLEGTWLFLSCIITAAMGSWFLILLQSFLLFLLSVLLHSNPSLAYALKNCTISYSHNRTEVWVECIHRFLTAIPDDIPHNAISLDLKSNQILRINRRELSGLSELRYLNLNENKISRIEDGAFADLVQLRNLDVDLNNLTSVTDNMFQGLSKLVHLSLYLNQITSISPLAFQPLISLQRLILRFNNLYQISHIAPVFRLPKLYELDLAQNNFTSFQSDDLPVNASNLRTLNLNTNQLRKFSLTRDVFPHLESFHLPECSGDFEWGISNKTFLRSVKHLYLSETTVSFEIYSMMLQSVDSVEYLSLAFMKTLLNEGLVNIACQRPALTTLSLSYNFVGSINETLLQRCSGVTDLDLAANVLTELPEVSFRSMKQLRRLALNQNRLTRVPLAIRGLSTLEILKLSDNFIPELGCSDFQALTGLRELYLNHNRIGILRGCVFQDLNDLKILHIGHNAINIFDDTFKVSLQNLQVLNLHSNDFNKLSKGDFGNLSSLRYLDVESDTFYVASDGVFEGLDNLQTLSVSPSSYREGLFTGLCHLENLMVHQRSDQSSIVSEQNDEPPFSSLPFLKRLMIKNYNKYLCEISKSLLRGLHSLELFSAQQLFIEAPHPDTFTNTPHLKNLQIIQSNLEGLKPELFRPIPNLQGLDLSRNQLRCLDFLTQANLSAVRWMTLSHNELTVINETVFQFLPALTYLDLSGNPFTCDCSNTGFIQWVKNNKQTQVVNAYQYVCSFPLSKQGTKLLDFDIQSCWMDVGFLCFISSSCLVVLTLLSSFIYHFLRWQLVYAFHLFLAFLYDSRRRRKGVPHHYDAFISYNVHDEAWVFSQMLPVLEGEQGWRLCLHHRDFQPGKPIIENITDAIYGSRKTICVISRRYLQSEWCSREIQMASFRLFDEQKDVLILLFLEEIPTRQLSPYYRMRKLVKRRTYLSWPQAGRHTGVFWQNVQRALETGDTPTETSDLLTGPAGH</sequence>